<accession>A0A2S7WZ95</accession>
<dbReference type="InterPro" id="IPR032577">
    <property type="entry name" value="DUF4920"/>
</dbReference>
<dbReference type="RefSeq" id="WP_105021235.1">
    <property type="nucleotide sequence ID" value="NZ_MSCM01000001.1"/>
</dbReference>
<dbReference type="Proteomes" id="UP000239068">
    <property type="component" value="Unassembled WGS sequence"/>
</dbReference>
<comment type="caution">
    <text evidence="1">The sequence shown here is derived from an EMBL/GenBank/DDBJ whole genome shotgun (WGS) entry which is preliminary data.</text>
</comment>
<name>A0A2S7WZ95_9FLAO</name>
<keyword evidence="2" id="KW-1185">Reference proteome</keyword>
<gene>
    <name evidence="1" type="ORF">BTO16_08885</name>
</gene>
<protein>
    <submittedName>
        <fullName evidence="1">DUF4920 domain-containing protein</fullName>
    </submittedName>
</protein>
<dbReference type="OrthoDB" id="129527at2"/>
<dbReference type="EMBL" id="MSCM01000001">
    <property type="protein sequence ID" value="PQJ82682.1"/>
    <property type="molecule type" value="Genomic_DNA"/>
</dbReference>
<proteinExistence type="predicted"/>
<evidence type="ECO:0000313" key="1">
    <source>
        <dbReference type="EMBL" id="PQJ82682.1"/>
    </source>
</evidence>
<dbReference type="Pfam" id="PF16267">
    <property type="entry name" value="DUF4920"/>
    <property type="match status" value="1"/>
</dbReference>
<dbReference type="AlphaFoldDB" id="A0A2S7WZ95"/>
<dbReference type="PROSITE" id="PS51257">
    <property type="entry name" value="PROKAR_LIPOPROTEIN"/>
    <property type="match status" value="1"/>
</dbReference>
<reference evidence="1 2" key="1">
    <citation type="submission" date="2016-12" db="EMBL/GenBank/DDBJ databases">
        <title>Trade-off between light-utilization and light-protection in marine flavobacteria.</title>
        <authorList>
            <person name="Kumagai Y."/>
            <person name="Yoshizawa S."/>
            <person name="Kogure K."/>
            <person name="Iwasaki W."/>
        </authorList>
    </citation>
    <scope>NUCLEOTIDE SEQUENCE [LARGE SCALE GENOMIC DNA]</scope>
    <source>
        <strain evidence="1 2">ATCC 43844</strain>
    </source>
</reference>
<sequence>MKNLVKFCAIAIFVFASCKTGSLEKETVKKEQQEIVAFDSFGDKITNDAVITSSEMLAKFNTLKVGDTLNVKFASNIKEVCTKKGCWMKLPLNDAEETMVTFKDYGFFMPLDAKDREVIVEGKAFVKETSVAELQHYAEDAGKTKEEIAQITVPKKEFAFEANGVLMKK</sequence>
<organism evidence="1 2">
    <name type="scientific">Polaribacter glomeratus</name>
    <dbReference type="NCBI Taxonomy" id="102"/>
    <lineage>
        <taxon>Bacteria</taxon>
        <taxon>Pseudomonadati</taxon>
        <taxon>Bacteroidota</taxon>
        <taxon>Flavobacteriia</taxon>
        <taxon>Flavobacteriales</taxon>
        <taxon>Flavobacteriaceae</taxon>
    </lineage>
</organism>
<evidence type="ECO:0000313" key="2">
    <source>
        <dbReference type="Proteomes" id="UP000239068"/>
    </source>
</evidence>